<name>U9T748_RHIID</name>
<dbReference type="AlphaFoldDB" id="U9T748"/>
<dbReference type="HOGENOM" id="CLU_2347832_0_0_1"/>
<protein>
    <submittedName>
        <fullName evidence="1">Uncharacterized protein</fullName>
    </submittedName>
</protein>
<dbReference type="EMBL" id="KI298184">
    <property type="protein sequence ID" value="ERZ99175.1"/>
    <property type="molecule type" value="Genomic_DNA"/>
</dbReference>
<dbReference type="VEuPathDB" id="FungiDB:RhiirFUN_021645"/>
<gene>
    <name evidence="1" type="ORF">GLOINDRAFT_9784</name>
</gene>
<accession>U9T748</accession>
<reference evidence="1" key="1">
    <citation type="submission" date="2013-07" db="EMBL/GenBank/DDBJ databases">
        <title>The genome of an arbuscular mycorrhizal fungus provides insights into the evolution of the oldest plant symbiosis.</title>
        <authorList>
            <consortium name="DOE Joint Genome Institute"/>
            <person name="Tisserant E."/>
            <person name="Malbreil M."/>
            <person name="Kuo A."/>
            <person name="Kohler A."/>
            <person name="Symeonidi A."/>
            <person name="Balestrini R."/>
            <person name="Charron P."/>
            <person name="Duensing N."/>
            <person name="Frei-dit-Frey N."/>
            <person name="Gianinazzi-Pearson V."/>
            <person name="Gilbert B."/>
            <person name="Handa Y."/>
            <person name="Hijri M."/>
            <person name="Kaul R."/>
            <person name="Kawaguchi M."/>
            <person name="Krajinski F."/>
            <person name="Lammers P."/>
            <person name="Lapierre D."/>
            <person name="Masclaux F.G."/>
            <person name="Murat C."/>
            <person name="Morin E."/>
            <person name="Ndikumana S."/>
            <person name="Pagni M."/>
            <person name="Petitpierre D."/>
            <person name="Requena N."/>
            <person name="Rosikiewicz P."/>
            <person name="Riley R."/>
            <person name="Saito K."/>
            <person name="San Clemente H."/>
            <person name="Shapiro H."/>
            <person name="van Tuinen D."/>
            <person name="Becard G."/>
            <person name="Bonfante P."/>
            <person name="Paszkowski U."/>
            <person name="Shachar-Hill Y."/>
            <person name="Young J.P."/>
            <person name="Sanders I.R."/>
            <person name="Henrissat B."/>
            <person name="Rensing S.A."/>
            <person name="Grigoriev I.V."/>
            <person name="Corradi N."/>
            <person name="Roux C."/>
            <person name="Martin F."/>
        </authorList>
    </citation>
    <scope>NUCLEOTIDE SEQUENCE</scope>
    <source>
        <strain evidence="1">DAOM 197198</strain>
    </source>
</reference>
<evidence type="ECO:0000313" key="1">
    <source>
        <dbReference type="EMBL" id="ERZ99175.1"/>
    </source>
</evidence>
<sequence>MEQPSFTYIVSDYLGQTYKLSGSDQTAQTTERRICLSAEEKRLICMNALWRRMGSSVCVEKGNKLVSSNSLEWEDGTSL</sequence>
<organism evidence="1">
    <name type="scientific">Rhizophagus irregularis (strain DAOM 181602 / DAOM 197198 / MUCL 43194)</name>
    <name type="common">Arbuscular mycorrhizal fungus</name>
    <name type="synonym">Glomus intraradices</name>
    <dbReference type="NCBI Taxonomy" id="747089"/>
    <lineage>
        <taxon>Eukaryota</taxon>
        <taxon>Fungi</taxon>
        <taxon>Fungi incertae sedis</taxon>
        <taxon>Mucoromycota</taxon>
        <taxon>Glomeromycotina</taxon>
        <taxon>Glomeromycetes</taxon>
        <taxon>Glomerales</taxon>
        <taxon>Glomeraceae</taxon>
        <taxon>Rhizophagus</taxon>
    </lineage>
</organism>
<proteinExistence type="predicted"/>